<dbReference type="STRING" id="863227.GCA_000373005_00179"/>
<evidence type="ECO:0000256" key="2">
    <source>
        <dbReference type="ARBA" id="ARBA00023015"/>
    </source>
</evidence>
<dbReference type="PANTHER" id="PTHR30537:SF5">
    <property type="entry name" value="HTH-TYPE TRANSCRIPTIONAL ACTIVATOR TTDR-RELATED"/>
    <property type="match status" value="1"/>
</dbReference>
<dbReference type="Proteomes" id="UP000235777">
    <property type="component" value="Unassembled WGS sequence"/>
</dbReference>
<dbReference type="Pfam" id="PF00126">
    <property type="entry name" value="HTH_1"/>
    <property type="match status" value="1"/>
</dbReference>
<evidence type="ECO:0000256" key="1">
    <source>
        <dbReference type="ARBA" id="ARBA00009437"/>
    </source>
</evidence>
<dbReference type="InterPro" id="IPR005119">
    <property type="entry name" value="LysR_subst-bd"/>
</dbReference>
<dbReference type="PROSITE" id="PS50931">
    <property type="entry name" value="HTH_LYSR"/>
    <property type="match status" value="1"/>
</dbReference>
<proteinExistence type="inferred from homology"/>
<name>A0A2N7X8M6_9BURK</name>
<dbReference type="InterPro" id="IPR036388">
    <property type="entry name" value="WH-like_DNA-bd_sf"/>
</dbReference>
<dbReference type="AlphaFoldDB" id="A0A2N7X8M6"/>
<feature type="domain" description="HTH lysR-type" evidence="5">
    <location>
        <begin position="12"/>
        <end position="65"/>
    </location>
</feature>
<evidence type="ECO:0000313" key="7">
    <source>
        <dbReference type="Proteomes" id="UP000235777"/>
    </source>
</evidence>
<dbReference type="Gene3D" id="1.10.10.10">
    <property type="entry name" value="Winged helix-like DNA-binding domain superfamily/Winged helix DNA-binding domain"/>
    <property type="match status" value="1"/>
</dbReference>
<dbReference type="Pfam" id="PF03466">
    <property type="entry name" value="LysR_substrate"/>
    <property type="match status" value="1"/>
</dbReference>
<reference evidence="6 7" key="1">
    <citation type="submission" date="2018-01" db="EMBL/GenBank/DDBJ databases">
        <title>Whole genome analyses suggest that Burkholderia sensu lato contains two further novel genera in the rhizoxinica-symbiotica group Mycetohabitans gen. nov., and Trinickia gen. nov.: implications for the evolution of diazotrophy and nodulation in the Burkholderiaceae.</title>
        <authorList>
            <person name="Estrada-de los Santos P."/>
            <person name="Palmer M."/>
            <person name="Chavez-Ramirez B."/>
            <person name="Beukes C."/>
            <person name="Steenkamp E.T."/>
            <person name="Hirsch A.M."/>
            <person name="Manyaka P."/>
            <person name="Maluk M."/>
            <person name="Lafos M."/>
            <person name="Crook M."/>
            <person name="Gross E."/>
            <person name="Simon M.F."/>
            <person name="Bueno dos Reis Junior F."/>
            <person name="Poole P.S."/>
            <person name="Venter S.N."/>
            <person name="James E.K."/>
        </authorList>
    </citation>
    <scope>NUCLEOTIDE SEQUENCE [LARGE SCALE GENOMIC DNA]</scope>
    <source>
        <strain evidence="6 7">JPY 581</strain>
    </source>
</reference>
<dbReference type="InterPro" id="IPR000847">
    <property type="entry name" value="LysR_HTH_N"/>
</dbReference>
<comment type="similarity">
    <text evidence="1">Belongs to the LysR transcriptional regulatory family.</text>
</comment>
<evidence type="ECO:0000256" key="3">
    <source>
        <dbReference type="ARBA" id="ARBA00023125"/>
    </source>
</evidence>
<keyword evidence="3" id="KW-0238">DNA-binding</keyword>
<comment type="caution">
    <text evidence="6">The sequence shown here is derived from an EMBL/GenBank/DDBJ whole genome shotgun (WGS) entry which is preliminary data.</text>
</comment>
<dbReference type="EMBL" id="PNYC01000002">
    <property type="protein sequence ID" value="PMS38109.1"/>
    <property type="molecule type" value="Genomic_DNA"/>
</dbReference>
<dbReference type="GO" id="GO:0003700">
    <property type="term" value="F:DNA-binding transcription factor activity"/>
    <property type="evidence" value="ECO:0007669"/>
    <property type="project" value="InterPro"/>
</dbReference>
<accession>A0A2N7X8M6</accession>
<dbReference type="InterPro" id="IPR036390">
    <property type="entry name" value="WH_DNA-bd_sf"/>
</dbReference>
<evidence type="ECO:0000313" key="6">
    <source>
        <dbReference type="EMBL" id="PMS38109.1"/>
    </source>
</evidence>
<protein>
    <submittedName>
        <fullName evidence="6">LysR family transcriptional regulator</fullName>
    </submittedName>
</protein>
<sequence length="313" mass="34223">MDTQKVEGLWVHLHWLTVLADQGSYTAAANRLGVSKAAMSQRIAELERAAGVALVQRTTRSVRFTEAGQRLVEATRAHYETIASSFESVRDMAGLPRGLIRLTAPVSLARQQIVPRLSAFLNEHPQIRVQMEVSDRLASLATEGFDLAIRHSARPPETHVAWKLCKTQSVLAATRAYIKRRGLPETPHDLAKHDCLFYPRGSGPAVWSFERGTARKSSGEPVAVTVNGPFSANNSEALRDAALGDLGIALLPDFSAQAAVQSGKLVVVLPEWRTLGAFAEQLYIVRPYAHHVPQAVALFIAYLRSAFADGFPL</sequence>
<dbReference type="PANTHER" id="PTHR30537">
    <property type="entry name" value="HTH-TYPE TRANSCRIPTIONAL REGULATOR"/>
    <property type="match status" value="1"/>
</dbReference>
<dbReference type="GO" id="GO:0006351">
    <property type="term" value="P:DNA-templated transcription"/>
    <property type="evidence" value="ECO:0007669"/>
    <property type="project" value="TreeGrafter"/>
</dbReference>
<evidence type="ECO:0000259" key="5">
    <source>
        <dbReference type="PROSITE" id="PS50931"/>
    </source>
</evidence>
<dbReference type="SUPFAM" id="SSF53850">
    <property type="entry name" value="Periplasmic binding protein-like II"/>
    <property type="match status" value="1"/>
</dbReference>
<dbReference type="InterPro" id="IPR058163">
    <property type="entry name" value="LysR-type_TF_proteobact-type"/>
</dbReference>
<keyword evidence="4" id="KW-0804">Transcription</keyword>
<dbReference type="Gene3D" id="3.40.190.290">
    <property type="match status" value="1"/>
</dbReference>
<dbReference type="SUPFAM" id="SSF46785">
    <property type="entry name" value="Winged helix' DNA-binding domain"/>
    <property type="match status" value="1"/>
</dbReference>
<dbReference type="CDD" id="cd08422">
    <property type="entry name" value="PBP2_CrgA_like"/>
    <property type="match status" value="1"/>
</dbReference>
<organism evidence="6 7">
    <name type="scientific">Trinickia symbiotica</name>
    <dbReference type="NCBI Taxonomy" id="863227"/>
    <lineage>
        <taxon>Bacteria</taxon>
        <taxon>Pseudomonadati</taxon>
        <taxon>Pseudomonadota</taxon>
        <taxon>Betaproteobacteria</taxon>
        <taxon>Burkholderiales</taxon>
        <taxon>Burkholderiaceae</taxon>
        <taxon>Trinickia</taxon>
    </lineage>
</organism>
<keyword evidence="7" id="KW-1185">Reference proteome</keyword>
<dbReference type="RefSeq" id="WP_018438677.1">
    <property type="nucleotide sequence ID" value="NZ_KB890164.1"/>
</dbReference>
<dbReference type="GO" id="GO:0043565">
    <property type="term" value="F:sequence-specific DNA binding"/>
    <property type="evidence" value="ECO:0007669"/>
    <property type="project" value="TreeGrafter"/>
</dbReference>
<gene>
    <name evidence="6" type="ORF">C0Z20_04780</name>
</gene>
<evidence type="ECO:0000256" key="4">
    <source>
        <dbReference type="ARBA" id="ARBA00023163"/>
    </source>
</evidence>
<keyword evidence="2" id="KW-0805">Transcription regulation</keyword>
<dbReference type="OrthoDB" id="8928056at2"/>